<evidence type="ECO:0000313" key="1">
    <source>
        <dbReference type="EMBL" id="DAD69378.1"/>
    </source>
</evidence>
<proteinExistence type="predicted"/>
<organism evidence="1">
    <name type="scientific">Myoviridae sp. ctVDo27</name>
    <dbReference type="NCBI Taxonomy" id="2823548"/>
    <lineage>
        <taxon>Viruses</taxon>
        <taxon>Duplodnaviria</taxon>
        <taxon>Heunggongvirae</taxon>
        <taxon>Uroviricota</taxon>
        <taxon>Caudoviricetes</taxon>
    </lineage>
</organism>
<protein>
    <submittedName>
        <fullName evidence="1">NinB protein</fullName>
    </submittedName>
</protein>
<name>A0A8S5LHF9_9CAUD</name>
<dbReference type="Gene3D" id="1.10.3790.10">
    <property type="entry name" value="NinB"/>
    <property type="match status" value="1"/>
</dbReference>
<sequence length="159" mass="18315">MTDKQTFFLRSNQIRENIINAVNNLPLPIIEKQVIKNGDYEEMVEIEKGVWAVEIKPKSRSLEQNNKFHAMCQDVANQAEFMGRKLSMEQWKVLFISGHAIATNQKADVVPGLEGEFVNIRESSAKMSVSRMASLIEYVTSWGVQNRVKFNDRWGFYGR</sequence>
<dbReference type="InterPro" id="IPR036619">
    <property type="entry name" value="NinB_sf"/>
</dbReference>
<dbReference type="InterPro" id="IPR008711">
    <property type="entry name" value="Recombinase_NinB"/>
</dbReference>
<reference evidence="1" key="1">
    <citation type="journal article" date="2021" name="Proc. Natl. Acad. Sci. U.S.A.">
        <title>A Catalog of Tens of Thousands of Viruses from Human Metagenomes Reveals Hidden Associations with Chronic Diseases.</title>
        <authorList>
            <person name="Tisza M.J."/>
            <person name="Buck C.B."/>
        </authorList>
    </citation>
    <scope>NUCLEOTIDE SEQUENCE</scope>
    <source>
        <strain evidence="1">CtVDo27</strain>
    </source>
</reference>
<accession>A0A8S5LHF9</accession>
<dbReference type="SUPFAM" id="SSF103370">
    <property type="entry name" value="NinB"/>
    <property type="match status" value="1"/>
</dbReference>
<dbReference type="Pfam" id="PF05772">
    <property type="entry name" value="NinB"/>
    <property type="match status" value="1"/>
</dbReference>
<dbReference type="EMBL" id="BK014720">
    <property type="protein sequence ID" value="DAD69378.1"/>
    <property type="molecule type" value="Genomic_DNA"/>
</dbReference>